<accession>A0A6M3LGE8</accession>
<name>A0A6M3LGE8_9ZZZZ</name>
<reference evidence="1" key="1">
    <citation type="submission" date="2020-03" db="EMBL/GenBank/DDBJ databases">
        <title>The deep terrestrial virosphere.</title>
        <authorList>
            <person name="Holmfeldt K."/>
            <person name="Nilsson E."/>
            <person name="Simone D."/>
            <person name="Lopez-Fernandez M."/>
            <person name="Wu X."/>
            <person name="de Brujin I."/>
            <person name="Lundin D."/>
            <person name="Andersson A."/>
            <person name="Bertilsson S."/>
            <person name="Dopson M."/>
        </authorList>
    </citation>
    <scope>NUCLEOTIDE SEQUENCE</scope>
    <source>
        <strain evidence="1">MM415B04845</strain>
    </source>
</reference>
<evidence type="ECO:0000313" key="1">
    <source>
        <dbReference type="EMBL" id="QJA92118.1"/>
    </source>
</evidence>
<dbReference type="EMBL" id="MT143039">
    <property type="protein sequence ID" value="QJA92118.1"/>
    <property type="molecule type" value="Genomic_DNA"/>
</dbReference>
<dbReference type="AlphaFoldDB" id="A0A6M3LGE8"/>
<organism evidence="1">
    <name type="scientific">viral metagenome</name>
    <dbReference type="NCBI Taxonomy" id="1070528"/>
    <lineage>
        <taxon>unclassified sequences</taxon>
        <taxon>metagenomes</taxon>
        <taxon>organismal metagenomes</taxon>
    </lineage>
</organism>
<protein>
    <submittedName>
        <fullName evidence="1">Uncharacterized protein</fullName>
    </submittedName>
</protein>
<proteinExistence type="predicted"/>
<gene>
    <name evidence="1" type="ORF">MM415B04845_0003</name>
</gene>
<sequence>MYSSAQQNSRQAWREYFMVQLPVNLEIDRLMNLIRGFGWEIEEKKETAETITVTIKKKIVTE</sequence>